<protein>
    <submittedName>
        <fullName evidence="2">Uncharacterized protein</fullName>
    </submittedName>
</protein>
<evidence type="ECO:0000313" key="3">
    <source>
        <dbReference type="Proteomes" id="UP000708208"/>
    </source>
</evidence>
<gene>
    <name evidence="2" type="ORF">AFUS01_LOCUS34696</name>
</gene>
<reference evidence="2" key="1">
    <citation type="submission" date="2021-06" db="EMBL/GenBank/DDBJ databases">
        <authorList>
            <person name="Hodson N. C."/>
            <person name="Mongue J. A."/>
            <person name="Jaron S. K."/>
        </authorList>
    </citation>
    <scope>NUCLEOTIDE SEQUENCE</scope>
</reference>
<sequence length="22" mass="2435">MEQTCTFGSMKSNSNMPIDLLS</sequence>
<evidence type="ECO:0000256" key="1">
    <source>
        <dbReference type="SAM" id="MobiDB-lite"/>
    </source>
</evidence>
<name>A0A8J2L340_9HEXA</name>
<feature type="compositionally biased region" description="Polar residues" evidence="1">
    <location>
        <begin position="1"/>
        <end position="16"/>
    </location>
</feature>
<dbReference type="AlphaFoldDB" id="A0A8J2L340"/>
<feature type="non-terminal residue" evidence="2">
    <location>
        <position position="1"/>
    </location>
</feature>
<dbReference type="EMBL" id="CAJVCH010533229">
    <property type="protein sequence ID" value="CAG7824545.1"/>
    <property type="molecule type" value="Genomic_DNA"/>
</dbReference>
<feature type="region of interest" description="Disordered" evidence="1">
    <location>
        <begin position="1"/>
        <end position="22"/>
    </location>
</feature>
<proteinExistence type="predicted"/>
<keyword evidence="3" id="KW-1185">Reference proteome</keyword>
<organism evidence="2 3">
    <name type="scientific">Allacma fusca</name>
    <dbReference type="NCBI Taxonomy" id="39272"/>
    <lineage>
        <taxon>Eukaryota</taxon>
        <taxon>Metazoa</taxon>
        <taxon>Ecdysozoa</taxon>
        <taxon>Arthropoda</taxon>
        <taxon>Hexapoda</taxon>
        <taxon>Collembola</taxon>
        <taxon>Symphypleona</taxon>
        <taxon>Sminthuridae</taxon>
        <taxon>Allacma</taxon>
    </lineage>
</organism>
<accession>A0A8J2L340</accession>
<comment type="caution">
    <text evidence="2">The sequence shown here is derived from an EMBL/GenBank/DDBJ whole genome shotgun (WGS) entry which is preliminary data.</text>
</comment>
<dbReference type="Proteomes" id="UP000708208">
    <property type="component" value="Unassembled WGS sequence"/>
</dbReference>
<evidence type="ECO:0000313" key="2">
    <source>
        <dbReference type="EMBL" id="CAG7824545.1"/>
    </source>
</evidence>